<dbReference type="Proteomes" id="UP000093819">
    <property type="component" value="Unassembled WGS sequence"/>
</dbReference>
<evidence type="ECO:0000313" key="2">
    <source>
        <dbReference type="Proteomes" id="UP000093819"/>
    </source>
</evidence>
<protein>
    <submittedName>
        <fullName evidence="1">Uncharacterized protein</fullName>
    </submittedName>
</protein>
<dbReference type="OrthoDB" id="4747025at2"/>
<dbReference type="AlphaFoldDB" id="A0A1A3UT92"/>
<name>A0A1A3UT92_MYCAS</name>
<proteinExistence type="predicted"/>
<dbReference type="RefSeq" id="WP_065034943.1">
    <property type="nucleotide sequence ID" value="NZ_LZLR01000072.1"/>
</dbReference>
<gene>
    <name evidence="1" type="ORF">A5635_18650</name>
</gene>
<dbReference type="EMBL" id="LZLR01000072">
    <property type="protein sequence ID" value="OBK23924.1"/>
    <property type="molecule type" value="Genomic_DNA"/>
</dbReference>
<evidence type="ECO:0000313" key="1">
    <source>
        <dbReference type="EMBL" id="OBK23924.1"/>
    </source>
</evidence>
<organism evidence="1 2">
    <name type="scientific">Mycobacterium asiaticum</name>
    <dbReference type="NCBI Taxonomy" id="1790"/>
    <lineage>
        <taxon>Bacteria</taxon>
        <taxon>Bacillati</taxon>
        <taxon>Actinomycetota</taxon>
        <taxon>Actinomycetes</taxon>
        <taxon>Mycobacteriales</taxon>
        <taxon>Mycobacteriaceae</taxon>
        <taxon>Mycobacterium</taxon>
    </lineage>
</organism>
<reference evidence="2" key="1">
    <citation type="submission" date="2016-06" db="EMBL/GenBank/DDBJ databases">
        <authorList>
            <person name="Sutton G."/>
            <person name="Brinkac L."/>
            <person name="Sanka R."/>
            <person name="Adams M."/>
            <person name="Lau E."/>
            <person name="Garcia-Basteiro A."/>
            <person name="Lopez-Varela E."/>
            <person name="Palencia S."/>
        </authorList>
    </citation>
    <scope>NUCLEOTIDE SEQUENCE [LARGE SCALE GENOMIC DNA]</scope>
    <source>
        <strain evidence="2">1245335.1</strain>
    </source>
</reference>
<comment type="caution">
    <text evidence="1">The sequence shown here is derived from an EMBL/GenBank/DDBJ whole genome shotgun (WGS) entry which is preliminary data.</text>
</comment>
<sequence>MFSPAPLAGAEVPKMQGVYAYTESDGVAATWTITTTCAPDCVAHVTTAPGHGFAAPLVNGRHTVTRSVPDGVTCPPYQLGDNGSLWDGGTWPVTVRQWWDPVTLNGGVDFLGSPSPCGIPNPQTSFTLSRIG</sequence>
<accession>A0A1A3UT92</accession>